<dbReference type="InterPro" id="IPR036291">
    <property type="entry name" value="NAD(P)-bd_dom_sf"/>
</dbReference>
<keyword evidence="5" id="KW-1185">Reference proteome</keyword>
<evidence type="ECO:0000256" key="3">
    <source>
        <dbReference type="SAM" id="MobiDB-lite"/>
    </source>
</evidence>
<sequence>MTGRGVLVVGASAPIAVAIAETFAAEPAKGADPAVGAHRRATGRDRSPGDDERVVGGGDQVAGVALERPPTPPYQVALAADCSTATGAQSAVDATIRAFGRLDVVVLAAAVMPVAPITGTTDEQWRTGLDATLGTAFAVCRAALPRMPRGSAIVAVSSVNATLAAPGLPAYAAAKAGLEGLVRQLALEYGPVGVRVNAVAPGMIGNADLPHVADGYPLGRVGTPADVAGAVHYLASDAAGFVTGAVLPVDGGLSIASPAAYLRPDLRARFLPD</sequence>
<dbReference type="PANTHER" id="PTHR24321:SF8">
    <property type="entry name" value="ESTRADIOL 17-BETA-DEHYDROGENASE 8-RELATED"/>
    <property type="match status" value="1"/>
</dbReference>
<evidence type="ECO:0000256" key="2">
    <source>
        <dbReference type="ARBA" id="ARBA00023002"/>
    </source>
</evidence>
<dbReference type="PANTHER" id="PTHR24321">
    <property type="entry name" value="DEHYDROGENASES, SHORT CHAIN"/>
    <property type="match status" value="1"/>
</dbReference>
<dbReference type="PRINTS" id="PR00081">
    <property type="entry name" value="GDHRDH"/>
</dbReference>
<evidence type="ECO:0000313" key="5">
    <source>
        <dbReference type="Proteomes" id="UP000611640"/>
    </source>
</evidence>
<name>A0A7R7DMV3_9ACTN</name>
<protein>
    <submittedName>
        <fullName evidence="4">Short-chain dehydrogenase</fullName>
    </submittedName>
</protein>
<dbReference type="CDD" id="cd05233">
    <property type="entry name" value="SDR_c"/>
    <property type="match status" value="1"/>
</dbReference>
<dbReference type="AlphaFoldDB" id="A0A7R7DMV3"/>
<evidence type="ECO:0000313" key="4">
    <source>
        <dbReference type="EMBL" id="BCJ34528.1"/>
    </source>
</evidence>
<dbReference type="KEGG" id="atl:Athai_20310"/>
<proteinExistence type="inferred from homology"/>
<dbReference type="Proteomes" id="UP000611640">
    <property type="component" value="Chromosome"/>
</dbReference>
<dbReference type="InterPro" id="IPR002347">
    <property type="entry name" value="SDR_fam"/>
</dbReference>
<keyword evidence="2" id="KW-0560">Oxidoreductase</keyword>
<dbReference type="InterPro" id="IPR020904">
    <property type="entry name" value="Sc_DH/Rdtase_CS"/>
</dbReference>
<dbReference type="GO" id="GO:0016491">
    <property type="term" value="F:oxidoreductase activity"/>
    <property type="evidence" value="ECO:0007669"/>
    <property type="project" value="UniProtKB-KW"/>
</dbReference>
<feature type="compositionally biased region" description="Basic and acidic residues" evidence="3">
    <location>
        <begin position="42"/>
        <end position="54"/>
    </location>
</feature>
<dbReference type="EMBL" id="AP023355">
    <property type="protein sequence ID" value="BCJ34528.1"/>
    <property type="molecule type" value="Genomic_DNA"/>
</dbReference>
<dbReference type="PRINTS" id="PR00080">
    <property type="entry name" value="SDRFAMILY"/>
</dbReference>
<gene>
    <name evidence="4" type="ORF">Athai_20310</name>
</gene>
<reference evidence="4 5" key="1">
    <citation type="submission" date="2020-08" db="EMBL/GenBank/DDBJ databases">
        <title>Whole genome shotgun sequence of Actinocatenispora thailandica NBRC 105041.</title>
        <authorList>
            <person name="Komaki H."/>
            <person name="Tamura T."/>
        </authorList>
    </citation>
    <scope>NUCLEOTIDE SEQUENCE [LARGE SCALE GENOMIC DNA]</scope>
    <source>
        <strain evidence="4 5">NBRC 105041</strain>
    </source>
</reference>
<feature type="region of interest" description="Disordered" evidence="3">
    <location>
        <begin position="29"/>
        <end position="57"/>
    </location>
</feature>
<dbReference type="PROSITE" id="PS00061">
    <property type="entry name" value="ADH_SHORT"/>
    <property type="match status" value="1"/>
</dbReference>
<dbReference type="RefSeq" id="WP_203961248.1">
    <property type="nucleotide sequence ID" value="NZ_AP023355.1"/>
</dbReference>
<accession>A0A7R7DMV3</accession>
<dbReference type="Pfam" id="PF13561">
    <property type="entry name" value="adh_short_C2"/>
    <property type="match status" value="1"/>
</dbReference>
<comment type="similarity">
    <text evidence="1">Belongs to the short-chain dehydrogenases/reductases (SDR) family.</text>
</comment>
<evidence type="ECO:0000256" key="1">
    <source>
        <dbReference type="ARBA" id="ARBA00006484"/>
    </source>
</evidence>
<dbReference type="Gene3D" id="3.40.50.720">
    <property type="entry name" value="NAD(P)-binding Rossmann-like Domain"/>
    <property type="match status" value="1"/>
</dbReference>
<organism evidence="4 5">
    <name type="scientific">Actinocatenispora thailandica</name>
    <dbReference type="NCBI Taxonomy" id="227318"/>
    <lineage>
        <taxon>Bacteria</taxon>
        <taxon>Bacillati</taxon>
        <taxon>Actinomycetota</taxon>
        <taxon>Actinomycetes</taxon>
        <taxon>Micromonosporales</taxon>
        <taxon>Micromonosporaceae</taxon>
        <taxon>Actinocatenispora</taxon>
    </lineage>
</organism>
<dbReference type="SUPFAM" id="SSF51735">
    <property type="entry name" value="NAD(P)-binding Rossmann-fold domains"/>
    <property type="match status" value="1"/>
</dbReference>